<evidence type="ECO:0000313" key="3">
    <source>
        <dbReference type="Proteomes" id="UP000031036"/>
    </source>
</evidence>
<organism evidence="2 3">
    <name type="scientific">Toxocara canis</name>
    <name type="common">Canine roundworm</name>
    <dbReference type="NCBI Taxonomy" id="6265"/>
    <lineage>
        <taxon>Eukaryota</taxon>
        <taxon>Metazoa</taxon>
        <taxon>Ecdysozoa</taxon>
        <taxon>Nematoda</taxon>
        <taxon>Chromadorea</taxon>
        <taxon>Rhabditida</taxon>
        <taxon>Spirurina</taxon>
        <taxon>Ascaridomorpha</taxon>
        <taxon>Ascaridoidea</taxon>
        <taxon>Toxocaridae</taxon>
        <taxon>Toxocara</taxon>
    </lineage>
</organism>
<protein>
    <submittedName>
        <fullName evidence="2">Uncharacterized protein</fullName>
    </submittedName>
</protein>
<dbReference type="AlphaFoldDB" id="A0A0B2UXA9"/>
<dbReference type="EMBL" id="JPKZ01003105">
    <property type="protein sequence ID" value="KHN73520.1"/>
    <property type="molecule type" value="Genomic_DNA"/>
</dbReference>
<keyword evidence="3" id="KW-1185">Reference proteome</keyword>
<comment type="caution">
    <text evidence="2">The sequence shown here is derived from an EMBL/GenBank/DDBJ whole genome shotgun (WGS) entry which is preliminary data.</text>
</comment>
<name>A0A0B2UXA9_TOXCA</name>
<dbReference type="Proteomes" id="UP000031036">
    <property type="component" value="Unassembled WGS sequence"/>
</dbReference>
<reference evidence="2 3" key="1">
    <citation type="submission" date="2014-11" db="EMBL/GenBank/DDBJ databases">
        <title>Genetic blueprint of the zoonotic pathogen Toxocara canis.</title>
        <authorList>
            <person name="Zhu X.-Q."/>
            <person name="Korhonen P.K."/>
            <person name="Cai H."/>
            <person name="Young N.D."/>
            <person name="Nejsum P."/>
            <person name="von Samson-Himmelstjerna G."/>
            <person name="Boag P.R."/>
            <person name="Tan P."/>
            <person name="Li Q."/>
            <person name="Min J."/>
            <person name="Yang Y."/>
            <person name="Wang X."/>
            <person name="Fang X."/>
            <person name="Hall R.S."/>
            <person name="Hofmann A."/>
            <person name="Sternberg P.W."/>
            <person name="Jex A.R."/>
            <person name="Gasser R.B."/>
        </authorList>
    </citation>
    <scope>NUCLEOTIDE SEQUENCE [LARGE SCALE GENOMIC DNA]</scope>
    <source>
        <strain evidence="2">PN_DK_2014</strain>
    </source>
</reference>
<gene>
    <name evidence="2" type="ORF">Tcan_11757</name>
</gene>
<proteinExistence type="predicted"/>
<evidence type="ECO:0000313" key="2">
    <source>
        <dbReference type="EMBL" id="KHN73520.1"/>
    </source>
</evidence>
<accession>A0A0B2UXA9</accession>
<sequence>MPMLIVVAHLTRSTTTVNNCNMRTAYDKAPSRLSGSERSGDVDRSGTRSGVLQTDYRIMDRMAGMDRTSDAYQYFTNRSSGVDVEDMIRLSKTSRSMLYGSTICTNVELNAAIS</sequence>
<evidence type="ECO:0000256" key="1">
    <source>
        <dbReference type="SAM" id="MobiDB-lite"/>
    </source>
</evidence>
<feature type="region of interest" description="Disordered" evidence="1">
    <location>
        <begin position="28"/>
        <end position="48"/>
    </location>
</feature>